<name>A0A1D6FD54_MAIZE</name>
<dbReference type="EMBL" id="CM000784">
    <property type="protein sequence ID" value="AQK89954.1"/>
    <property type="molecule type" value="Genomic_DNA"/>
</dbReference>
<dbReference type="AlphaFoldDB" id="A0A1D6FD54"/>
<evidence type="ECO:0000313" key="1">
    <source>
        <dbReference type="EMBL" id="AQK89954.1"/>
    </source>
</evidence>
<gene>
    <name evidence="1" type="ORF">ZEAMMB73_Zm00001d008480</name>
</gene>
<organism evidence="1">
    <name type="scientific">Zea mays</name>
    <name type="common">Maize</name>
    <dbReference type="NCBI Taxonomy" id="4577"/>
    <lineage>
        <taxon>Eukaryota</taxon>
        <taxon>Viridiplantae</taxon>
        <taxon>Streptophyta</taxon>
        <taxon>Embryophyta</taxon>
        <taxon>Tracheophyta</taxon>
        <taxon>Spermatophyta</taxon>
        <taxon>Magnoliopsida</taxon>
        <taxon>Liliopsida</taxon>
        <taxon>Poales</taxon>
        <taxon>Poaceae</taxon>
        <taxon>PACMAD clade</taxon>
        <taxon>Panicoideae</taxon>
        <taxon>Andropogonodae</taxon>
        <taxon>Andropogoneae</taxon>
        <taxon>Tripsacinae</taxon>
        <taxon>Zea</taxon>
    </lineage>
</organism>
<dbReference type="ExpressionAtlas" id="A0A1D6FD54">
    <property type="expression patterns" value="baseline"/>
</dbReference>
<dbReference type="InParanoid" id="A0A1D6FD54"/>
<dbReference type="STRING" id="4577.A0A1D6FD54"/>
<reference evidence="1" key="1">
    <citation type="submission" date="2015-12" db="EMBL/GenBank/DDBJ databases">
        <title>Update maize B73 reference genome by single molecule sequencing technologies.</title>
        <authorList>
            <consortium name="Maize Genome Sequencing Project"/>
            <person name="Ware D."/>
        </authorList>
    </citation>
    <scope>NUCLEOTIDE SEQUENCE</scope>
    <source>
        <tissue evidence="1">Seedling</tissue>
    </source>
</reference>
<accession>A0A1D6FD54</accession>
<proteinExistence type="predicted"/>
<protein>
    <submittedName>
        <fullName evidence="1">Uncharacterized protein</fullName>
    </submittedName>
</protein>
<sequence length="140" mass="15424">MAWGEDEPIGPDVASAGLHVSERIGRDAVAQPDLEEALEASCYASHPYSSHPKEVYSSYPGRFVSLFPPVEWGGEESMNEGGGKYVVATHAVNLARLLRFFLENLTPEMIKKGAQPPHWVTPVFSGRLIASDRQRTDQND</sequence>